<comment type="similarity">
    <text evidence="1">Belongs to the universal ribosomal protein uL24 family.</text>
</comment>
<dbReference type="EMBL" id="LGTZ01000234">
    <property type="protein sequence ID" value="OJD26372.1"/>
    <property type="molecule type" value="Genomic_DNA"/>
</dbReference>
<dbReference type="InterPro" id="IPR005825">
    <property type="entry name" value="Ribosomal_uL24_CS"/>
</dbReference>
<evidence type="ECO:0000313" key="6">
    <source>
        <dbReference type="Proteomes" id="UP000242791"/>
    </source>
</evidence>
<evidence type="ECO:0000256" key="3">
    <source>
        <dbReference type="ARBA" id="ARBA00023274"/>
    </source>
</evidence>
<organism evidence="5 6">
    <name type="scientific">Blastomyces percursus</name>
    <dbReference type="NCBI Taxonomy" id="1658174"/>
    <lineage>
        <taxon>Eukaryota</taxon>
        <taxon>Fungi</taxon>
        <taxon>Dikarya</taxon>
        <taxon>Ascomycota</taxon>
        <taxon>Pezizomycotina</taxon>
        <taxon>Eurotiomycetes</taxon>
        <taxon>Eurotiomycetidae</taxon>
        <taxon>Onygenales</taxon>
        <taxon>Ajellomycetaceae</taxon>
        <taxon>Blastomyces</taxon>
    </lineage>
</organism>
<dbReference type="CDD" id="cd06089">
    <property type="entry name" value="KOW_RPL26"/>
    <property type="match status" value="1"/>
</dbReference>
<gene>
    <name evidence="5" type="ORF">ACJ73_02257</name>
</gene>
<dbReference type="STRING" id="1658174.A0A1J9RED3"/>
<dbReference type="Gene3D" id="2.30.30.30">
    <property type="match status" value="1"/>
</dbReference>
<evidence type="ECO:0008006" key="7">
    <source>
        <dbReference type="Google" id="ProtNLM"/>
    </source>
</evidence>
<dbReference type="GO" id="GO:1990904">
    <property type="term" value="C:ribonucleoprotein complex"/>
    <property type="evidence" value="ECO:0007669"/>
    <property type="project" value="UniProtKB-KW"/>
</dbReference>
<dbReference type="GO" id="GO:0005840">
    <property type="term" value="C:ribosome"/>
    <property type="evidence" value="ECO:0007669"/>
    <property type="project" value="UniProtKB-KW"/>
</dbReference>
<keyword evidence="3" id="KW-0687">Ribonucleoprotein</keyword>
<evidence type="ECO:0000256" key="1">
    <source>
        <dbReference type="ARBA" id="ARBA00010618"/>
    </source>
</evidence>
<keyword evidence="2" id="KW-0689">Ribosomal protein</keyword>
<dbReference type="OrthoDB" id="359154at2759"/>
<dbReference type="InterPro" id="IPR008991">
    <property type="entry name" value="Translation_prot_SH3-like_sf"/>
</dbReference>
<dbReference type="GO" id="GO:0003735">
    <property type="term" value="F:structural constituent of ribosome"/>
    <property type="evidence" value="ECO:0007669"/>
    <property type="project" value="InterPro"/>
</dbReference>
<keyword evidence="6" id="KW-1185">Reference proteome</keyword>
<dbReference type="VEuPathDB" id="FungiDB:ACJ73_02257"/>
<dbReference type="AlphaFoldDB" id="A0A1J9RED3"/>
<dbReference type="Pfam" id="PF22682">
    <property type="entry name" value="Ribosomal_uL24m-like"/>
    <property type="match status" value="1"/>
</dbReference>
<comment type="caution">
    <text evidence="5">The sequence shown here is derived from an EMBL/GenBank/DDBJ whole genome shotgun (WGS) entry which is preliminary data.</text>
</comment>
<dbReference type="Proteomes" id="UP000242791">
    <property type="component" value="Unassembled WGS sequence"/>
</dbReference>
<dbReference type="SUPFAM" id="SSF50104">
    <property type="entry name" value="Translation proteins SH3-like domain"/>
    <property type="match status" value="1"/>
</dbReference>
<evidence type="ECO:0000313" key="5">
    <source>
        <dbReference type="EMBL" id="OJD26372.1"/>
    </source>
</evidence>
<dbReference type="PANTHER" id="PTHR12903">
    <property type="entry name" value="MITOCHONDRIAL RIBOSOMAL PROTEIN L24"/>
    <property type="match status" value="1"/>
</dbReference>
<feature type="region of interest" description="Disordered" evidence="4">
    <location>
        <begin position="310"/>
        <end position="331"/>
    </location>
</feature>
<dbReference type="PROSITE" id="PS01108">
    <property type="entry name" value="RIBOSOMAL_L24"/>
    <property type="match status" value="1"/>
</dbReference>
<evidence type="ECO:0000256" key="2">
    <source>
        <dbReference type="ARBA" id="ARBA00022980"/>
    </source>
</evidence>
<name>A0A1J9RED3_9EURO</name>
<accession>A0A1J9RED3</accession>
<proteinExistence type="inferred from homology"/>
<dbReference type="InterPro" id="IPR014722">
    <property type="entry name" value="Rib_uL2_dom2"/>
</dbReference>
<dbReference type="InterPro" id="IPR041988">
    <property type="entry name" value="Ribosomal_uL24_KOW"/>
</dbReference>
<feature type="compositionally biased region" description="Basic and acidic residues" evidence="4">
    <location>
        <begin position="314"/>
        <end position="325"/>
    </location>
</feature>
<sequence>MQKVIRRAALAANQAKRRARIQAERDRRDEIRKYFQERQRYERTIIDQIKAERKSRREDWVKGPLAPKRDAADLEGAYGTLTPERTRPPALPREDRTKLVNFAAGDRVVVLKGRDRGKIGKVFSVNAESGTLSVSGVNNVDVRYPDFILADETDKRPYRPIPLPVRFEDVRLVVPLHNSETGKVEDVVVKHMYGGEPYMDHPYGVDTPKHTRYISDLDVEIPWPQPAAPTHADEPADTLRIEVEDRTHIPSLNAYPFPVTIIDELRNKFSKFRTRHDPEWVAEKEAEDRKMEERRNTPWVTPKTAFMAQKAQKRAMEREQQKDENGNYIVPQDTASYIEQFLAKKQSSQRKPASKVPA</sequence>
<evidence type="ECO:0000256" key="4">
    <source>
        <dbReference type="SAM" id="MobiDB-lite"/>
    </source>
</evidence>
<protein>
    <recommendedName>
        <fullName evidence="7">KOW domain-containing protein</fullName>
    </recommendedName>
</protein>
<dbReference type="InterPro" id="IPR003256">
    <property type="entry name" value="Ribosomal_uL24"/>
</dbReference>
<dbReference type="GO" id="GO:0003723">
    <property type="term" value="F:RNA binding"/>
    <property type="evidence" value="ECO:0007669"/>
    <property type="project" value="InterPro"/>
</dbReference>
<dbReference type="GO" id="GO:0006412">
    <property type="term" value="P:translation"/>
    <property type="evidence" value="ECO:0007669"/>
    <property type="project" value="InterPro"/>
</dbReference>
<reference evidence="5 6" key="1">
    <citation type="submission" date="2015-08" db="EMBL/GenBank/DDBJ databases">
        <title>Emmonsia species relationships and genome sequence.</title>
        <authorList>
            <person name="Cuomo C.A."/>
            <person name="Schwartz I.S."/>
            <person name="Kenyon C."/>
            <person name="De Hoog G.S."/>
            <person name="Govender N.P."/>
            <person name="Botha A."/>
            <person name="Moreno L."/>
            <person name="De Vries M."/>
            <person name="Munoz J.F."/>
            <person name="Stielow J.B."/>
        </authorList>
    </citation>
    <scope>NUCLEOTIDE SEQUENCE [LARGE SCALE GENOMIC DNA]</scope>
    <source>
        <strain evidence="5 6">EI222</strain>
    </source>
</reference>